<evidence type="ECO:0000256" key="1">
    <source>
        <dbReference type="ARBA" id="ARBA00022741"/>
    </source>
</evidence>
<keyword evidence="5" id="KW-1185">Reference proteome</keyword>
<gene>
    <name evidence="4" type="ORF">BBI01_10465</name>
</gene>
<keyword evidence="1" id="KW-0547">Nucleotide-binding</keyword>
<dbReference type="InterPro" id="IPR016155">
    <property type="entry name" value="Mopterin_synth/thiamin_S_b"/>
</dbReference>
<dbReference type="EMBL" id="MAYH01000023">
    <property type="protein sequence ID" value="OCA72531.1"/>
    <property type="molecule type" value="Genomic_DNA"/>
</dbReference>
<dbReference type="Proteomes" id="UP000092651">
    <property type="component" value="Unassembled WGS sequence"/>
</dbReference>
<dbReference type="GO" id="GO:1990133">
    <property type="term" value="C:molybdopterin adenylyltransferase complex"/>
    <property type="evidence" value="ECO:0007669"/>
    <property type="project" value="TreeGrafter"/>
</dbReference>
<dbReference type="AlphaFoldDB" id="A0A1B8ZLP8"/>
<dbReference type="InterPro" id="IPR003749">
    <property type="entry name" value="ThiS/MoaD-like"/>
</dbReference>
<dbReference type="Gene3D" id="3.10.20.30">
    <property type="match status" value="1"/>
</dbReference>
<evidence type="ECO:0000256" key="3">
    <source>
        <dbReference type="ARBA" id="ARBA00024247"/>
    </source>
</evidence>
<dbReference type="InterPro" id="IPR012675">
    <property type="entry name" value="Beta-grasp_dom_sf"/>
</dbReference>
<evidence type="ECO:0000313" key="5">
    <source>
        <dbReference type="Proteomes" id="UP000092651"/>
    </source>
</evidence>
<comment type="similarity">
    <text evidence="2">Belongs to the MoaD family.</text>
</comment>
<accession>A0A1B8ZLP8</accession>
<dbReference type="UniPathway" id="UPA00344"/>
<evidence type="ECO:0000313" key="4">
    <source>
        <dbReference type="EMBL" id="OCA72531.1"/>
    </source>
</evidence>
<comment type="caution">
    <text evidence="4">The sequence shown here is derived from an EMBL/GenBank/DDBJ whole genome shotgun (WGS) entry which is preliminary data.</text>
</comment>
<evidence type="ECO:0000256" key="2">
    <source>
        <dbReference type="ARBA" id="ARBA00024200"/>
    </source>
</evidence>
<sequence length="80" mass="8907">MKLKILAFGITKDILGAAEKELETQDDLNVGQLKRILEEDFPQLVKLKSYFIAVNEEYAEDDQTIVNTDEIALIPPVSGG</sequence>
<dbReference type="GO" id="GO:0000166">
    <property type="term" value="F:nucleotide binding"/>
    <property type="evidence" value="ECO:0007669"/>
    <property type="project" value="UniProtKB-KW"/>
</dbReference>
<dbReference type="PANTHER" id="PTHR33359:SF1">
    <property type="entry name" value="MOLYBDOPTERIN SYNTHASE SULFUR CARRIER SUBUNIT"/>
    <property type="match status" value="1"/>
</dbReference>
<dbReference type="GO" id="GO:0006777">
    <property type="term" value="P:Mo-molybdopterin cofactor biosynthetic process"/>
    <property type="evidence" value="ECO:0007669"/>
    <property type="project" value="InterPro"/>
</dbReference>
<dbReference type="RefSeq" id="WP_065394750.1">
    <property type="nucleotide sequence ID" value="NZ_MAYH01000023.1"/>
</dbReference>
<organism evidence="4 5">
    <name type="scientific">Chryseobacterium artocarpi</name>
    <dbReference type="NCBI Taxonomy" id="1414727"/>
    <lineage>
        <taxon>Bacteria</taxon>
        <taxon>Pseudomonadati</taxon>
        <taxon>Bacteroidota</taxon>
        <taxon>Flavobacteriia</taxon>
        <taxon>Flavobacteriales</taxon>
        <taxon>Weeksellaceae</taxon>
        <taxon>Chryseobacterium group</taxon>
        <taxon>Chryseobacterium</taxon>
    </lineage>
</organism>
<dbReference type="Pfam" id="PF02597">
    <property type="entry name" value="ThiS"/>
    <property type="match status" value="1"/>
</dbReference>
<dbReference type="CDD" id="cd00754">
    <property type="entry name" value="Ubl_MoaD"/>
    <property type="match status" value="1"/>
</dbReference>
<dbReference type="InterPro" id="IPR044672">
    <property type="entry name" value="MOCS2A"/>
</dbReference>
<name>A0A1B8ZLP8_9FLAO</name>
<dbReference type="SUPFAM" id="SSF54285">
    <property type="entry name" value="MoaD/ThiS"/>
    <property type="match status" value="1"/>
</dbReference>
<proteinExistence type="inferred from homology"/>
<reference evidence="4 5" key="1">
    <citation type="submission" date="2016-07" db="EMBL/GenBank/DDBJ databases">
        <authorList>
            <person name="Jeong J.-J."/>
            <person name="Kim D.W."/>
            <person name="Sang M.K."/>
            <person name="Choi I.-G."/>
            <person name="Kim K.D."/>
        </authorList>
    </citation>
    <scope>NUCLEOTIDE SEQUENCE [LARGE SCALE GENOMIC DNA]</scope>
    <source>
        <strain evidence="4 5">UTM-3</strain>
    </source>
</reference>
<dbReference type="PANTHER" id="PTHR33359">
    <property type="entry name" value="MOLYBDOPTERIN SYNTHASE SULFUR CARRIER SUBUNIT"/>
    <property type="match status" value="1"/>
</dbReference>
<protein>
    <recommendedName>
        <fullName evidence="3">Molybdopterin synthase sulfur carrier subunit</fullName>
    </recommendedName>
</protein>
<dbReference type="OrthoDB" id="598356at2"/>